<feature type="compositionally biased region" description="Basic and acidic residues" evidence="1">
    <location>
        <begin position="18"/>
        <end position="33"/>
    </location>
</feature>
<evidence type="ECO:0000256" key="1">
    <source>
        <dbReference type="SAM" id="MobiDB-lite"/>
    </source>
</evidence>
<name>A0A835K2X8_9ROSI</name>
<protein>
    <submittedName>
        <fullName evidence="2">Uncharacterized protein</fullName>
    </submittedName>
</protein>
<sequence>MARFATSNCKPISTPLAKNEKLQHNDGAPKEDAKNYSSLAGSLIYLTSTRSYIALLISFISRFMQEPSRLHYAAAEIILRYLQVRGNMAVAS</sequence>
<organism evidence="2 3">
    <name type="scientific">Salix dunnii</name>
    <dbReference type="NCBI Taxonomy" id="1413687"/>
    <lineage>
        <taxon>Eukaryota</taxon>
        <taxon>Viridiplantae</taxon>
        <taxon>Streptophyta</taxon>
        <taxon>Embryophyta</taxon>
        <taxon>Tracheophyta</taxon>
        <taxon>Spermatophyta</taxon>
        <taxon>Magnoliopsida</taxon>
        <taxon>eudicotyledons</taxon>
        <taxon>Gunneridae</taxon>
        <taxon>Pentapetalae</taxon>
        <taxon>rosids</taxon>
        <taxon>fabids</taxon>
        <taxon>Malpighiales</taxon>
        <taxon>Salicaceae</taxon>
        <taxon>Saliceae</taxon>
        <taxon>Salix</taxon>
    </lineage>
</organism>
<keyword evidence="3" id="KW-1185">Reference proteome</keyword>
<dbReference type="PANTHER" id="PTHR11439">
    <property type="entry name" value="GAG-POL-RELATED RETROTRANSPOSON"/>
    <property type="match status" value="1"/>
</dbReference>
<feature type="compositionally biased region" description="Polar residues" evidence="1">
    <location>
        <begin position="1"/>
        <end position="11"/>
    </location>
</feature>
<dbReference type="EMBL" id="JADGMS010000008">
    <property type="protein sequence ID" value="KAF9677669.1"/>
    <property type="molecule type" value="Genomic_DNA"/>
</dbReference>
<dbReference type="AlphaFoldDB" id="A0A835K2X8"/>
<evidence type="ECO:0000313" key="3">
    <source>
        <dbReference type="Proteomes" id="UP000657918"/>
    </source>
</evidence>
<dbReference type="Proteomes" id="UP000657918">
    <property type="component" value="Chromosome 8"/>
</dbReference>
<gene>
    <name evidence="2" type="ORF">SADUNF_Sadunf08G0131500</name>
</gene>
<accession>A0A835K2X8</accession>
<evidence type="ECO:0000313" key="2">
    <source>
        <dbReference type="EMBL" id="KAF9677669.1"/>
    </source>
</evidence>
<proteinExistence type="predicted"/>
<feature type="region of interest" description="Disordered" evidence="1">
    <location>
        <begin position="1"/>
        <end position="33"/>
    </location>
</feature>
<dbReference type="PANTHER" id="PTHR11439:SF483">
    <property type="entry name" value="PEPTIDE SYNTHASE GLIP-LIKE, PUTATIVE (AFU_ORTHOLOGUE AFUA_3G12920)-RELATED"/>
    <property type="match status" value="1"/>
</dbReference>
<reference evidence="2 3" key="1">
    <citation type="submission" date="2020-10" db="EMBL/GenBank/DDBJ databases">
        <title>Plant Genome Project.</title>
        <authorList>
            <person name="Zhang R.-G."/>
        </authorList>
    </citation>
    <scope>NUCLEOTIDE SEQUENCE [LARGE SCALE GENOMIC DNA]</scope>
    <source>
        <strain evidence="2">FAFU-HL-1</strain>
        <tissue evidence="2">Leaf</tissue>
    </source>
</reference>
<dbReference type="OrthoDB" id="413760at2759"/>
<comment type="caution">
    <text evidence="2">The sequence shown here is derived from an EMBL/GenBank/DDBJ whole genome shotgun (WGS) entry which is preliminary data.</text>
</comment>